<protein>
    <submittedName>
        <fullName evidence="2">Uncharacterized protein</fullName>
    </submittedName>
</protein>
<evidence type="ECO:0000313" key="2">
    <source>
        <dbReference type="EMBL" id="PIY71811.1"/>
    </source>
</evidence>
<gene>
    <name evidence="2" type="ORF">COY87_04210</name>
</gene>
<comment type="caution">
    <text evidence="2">The sequence shown here is derived from an EMBL/GenBank/DDBJ whole genome shotgun (WGS) entry which is preliminary data.</text>
</comment>
<name>A0A2M7QIP2_9BACT</name>
<keyword evidence="1" id="KW-0812">Transmembrane</keyword>
<reference evidence="3" key="1">
    <citation type="submission" date="2017-09" db="EMBL/GenBank/DDBJ databases">
        <title>Depth-based differentiation of microbial function through sediment-hosted aquifers and enrichment of novel symbionts in the deep terrestrial subsurface.</title>
        <authorList>
            <person name="Probst A.J."/>
            <person name="Ladd B."/>
            <person name="Jarett J.K."/>
            <person name="Geller-Mcgrath D.E."/>
            <person name="Sieber C.M.K."/>
            <person name="Emerson J.B."/>
            <person name="Anantharaman K."/>
            <person name="Thomas B.C."/>
            <person name="Malmstrom R."/>
            <person name="Stieglmeier M."/>
            <person name="Klingl A."/>
            <person name="Woyke T."/>
            <person name="Ryan C.M."/>
            <person name="Banfield J.F."/>
        </authorList>
    </citation>
    <scope>NUCLEOTIDE SEQUENCE [LARGE SCALE GENOMIC DNA]</scope>
</reference>
<keyword evidence="1" id="KW-0472">Membrane</keyword>
<evidence type="ECO:0000256" key="1">
    <source>
        <dbReference type="SAM" id="Phobius"/>
    </source>
</evidence>
<feature type="transmembrane region" description="Helical" evidence="1">
    <location>
        <begin position="220"/>
        <end position="243"/>
    </location>
</feature>
<dbReference type="Proteomes" id="UP000229401">
    <property type="component" value="Unassembled WGS sequence"/>
</dbReference>
<feature type="transmembrane region" description="Helical" evidence="1">
    <location>
        <begin position="173"/>
        <end position="199"/>
    </location>
</feature>
<sequence>MKKLIVYFLLFVFIHVFFVSNTFAIFDKRTQFPGISCGVAGAKKTTASADDATKCCTYSVSRIEPLNKKMESWPLIGRIVKPYNDKLNDLQQIQKDLSTDPCLVGIPQYSGSNCYCKEDPNATISANAIDRLRILCSTYLRTGTEMQNCLKCTMEEGGMYTGMGCVPLNVQEFIGIFVFSWGIGFAGGIALLCIIYSAFRMQTSMGNPEAIKKAQENLTACITGLILIIFSVFILRLIGVSILRIPFLN</sequence>
<dbReference type="InterPro" id="IPR043993">
    <property type="entry name" value="T4SS_pilin"/>
</dbReference>
<organism evidence="2 3">
    <name type="scientific">Candidatus Roizmanbacteria bacterium CG_4_10_14_0_8_um_filter_33_9</name>
    <dbReference type="NCBI Taxonomy" id="1974826"/>
    <lineage>
        <taxon>Bacteria</taxon>
        <taxon>Candidatus Roizmaniibacteriota</taxon>
    </lineage>
</organism>
<dbReference type="AlphaFoldDB" id="A0A2M7QIP2"/>
<keyword evidence="1" id="KW-1133">Transmembrane helix</keyword>
<proteinExistence type="predicted"/>
<evidence type="ECO:0000313" key="3">
    <source>
        <dbReference type="Proteomes" id="UP000229401"/>
    </source>
</evidence>
<dbReference type="Pfam" id="PF18895">
    <property type="entry name" value="T4SS_pilin"/>
    <property type="match status" value="1"/>
</dbReference>
<dbReference type="EMBL" id="PFLI01000140">
    <property type="protein sequence ID" value="PIY71811.1"/>
    <property type="molecule type" value="Genomic_DNA"/>
</dbReference>
<accession>A0A2M7QIP2</accession>